<dbReference type="Proteomes" id="UP000824055">
    <property type="component" value="Unassembled WGS sequence"/>
</dbReference>
<sequence>MKQFRFFIIAMAFMPFAAVAQSVDNSALQQNTISLSELQASQLTEEEKAYLEDFKADLQNTAAKINENADQWAQETAKRGYPKKKTVKEKAELVDHYIFLLNTQLSDSLLNRFLDKEKAEQKLIFWQNYRQSLERLL</sequence>
<feature type="signal peptide" evidence="1">
    <location>
        <begin position="1"/>
        <end position="20"/>
    </location>
</feature>
<accession>A0A9D2FZQ1</accession>
<proteinExistence type="predicted"/>
<organism evidence="2 3">
    <name type="scientific">Candidatus Prevotella avicola</name>
    <dbReference type="NCBI Taxonomy" id="2838738"/>
    <lineage>
        <taxon>Bacteria</taxon>
        <taxon>Pseudomonadati</taxon>
        <taxon>Bacteroidota</taxon>
        <taxon>Bacteroidia</taxon>
        <taxon>Bacteroidales</taxon>
        <taxon>Prevotellaceae</taxon>
        <taxon>Prevotella</taxon>
    </lineage>
</organism>
<protein>
    <recommendedName>
        <fullName evidence="4">DUF3347 domain-containing protein</fullName>
    </recommendedName>
</protein>
<dbReference type="AlphaFoldDB" id="A0A9D2FZQ1"/>
<evidence type="ECO:0008006" key="4">
    <source>
        <dbReference type="Google" id="ProtNLM"/>
    </source>
</evidence>
<keyword evidence="1" id="KW-0732">Signal</keyword>
<feature type="chain" id="PRO_5039162328" description="DUF3347 domain-containing protein" evidence="1">
    <location>
        <begin position="21"/>
        <end position="137"/>
    </location>
</feature>
<evidence type="ECO:0000313" key="3">
    <source>
        <dbReference type="Proteomes" id="UP000824055"/>
    </source>
</evidence>
<comment type="caution">
    <text evidence="2">The sequence shown here is derived from an EMBL/GenBank/DDBJ whole genome shotgun (WGS) entry which is preliminary data.</text>
</comment>
<reference evidence="2" key="2">
    <citation type="submission" date="2021-04" db="EMBL/GenBank/DDBJ databases">
        <authorList>
            <person name="Gilroy R."/>
        </authorList>
    </citation>
    <scope>NUCLEOTIDE SEQUENCE</scope>
    <source>
        <strain evidence="2">ChiHecec3B27-8219</strain>
    </source>
</reference>
<gene>
    <name evidence="2" type="ORF">H9966_07495</name>
</gene>
<dbReference type="EMBL" id="DXBE01000054">
    <property type="protein sequence ID" value="HIZ69705.1"/>
    <property type="molecule type" value="Genomic_DNA"/>
</dbReference>
<evidence type="ECO:0000256" key="1">
    <source>
        <dbReference type="SAM" id="SignalP"/>
    </source>
</evidence>
<reference evidence="2" key="1">
    <citation type="journal article" date="2021" name="PeerJ">
        <title>Extensive microbial diversity within the chicken gut microbiome revealed by metagenomics and culture.</title>
        <authorList>
            <person name="Gilroy R."/>
            <person name="Ravi A."/>
            <person name="Getino M."/>
            <person name="Pursley I."/>
            <person name="Horton D.L."/>
            <person name="Alikhan N.F."/>
            <person name="Baker D."/>
            <person name="Gharbi K."/>
            <person name="Hall N."/>
            <person name="Watson M."/>
            <person name="Adriaenssens E.M."/>
            <person name="Foster-Nyarko E."/>
            <person name="Jarju S."/>
            <person name="Secka A."/>
            <person name="Antonio M."/>
            <person name="Oren A."/>
            <person name="Chaudhuri R.R."/>
            <person name="La Ragione R."/>
            <person name="Hildebrand F."/>
            <person name="Pallen M.J."/>
        </authorList>
    </citation>
    <scope>NUCLEOTIDE SEQUENCE</scope>
    <source>
        <strain evidence="2">ChiHecec3B27-8219</strain>
    </source>
</reference>
<name>A0A9D2FZQ1_9BACT</name>
<evidence type="ECO:0000313" key="2">
    <source>
        <dbReference type="EMBL" id="HIZ69705.1"/>
    </source>
</evidence>